<proteinExistence type="predicted"/>
<dbReference type="Proteomes" id="UP000034350">
    <property type="component" value="Unassembled WGS sequence"/>
</dbReference>
<name>A0A0F9WES8_9MICR</name>
<evidence type="ECO:0000313" key="1">
    <source>
        <dbReference type="EMBL" id="KKO75295.1"/>
    </source>
</evidence>
<dbReference type="AlphaFoldDB" id="A0A0F9WES8"/>
<comment type="caution">
    <text evidence="1">The sequence shown here is derived from an EMBL/GenBank/DDBJ whole genome shotgun (WGS) entry which is preliminary data.</text>
</comment>
<accession>A0A0F9WES8</accession>
<dbReference type="RefSeq" id="XP_024331037.1">
    <property type="nucleotide sequence ID" value="XM_024474794.1"/>
</dbReference>
<dbReference type="VEuPathDB" id="MicrosporidiaDB:NCER_100124"/>
<sequence>MFFLIYIYYFSLVKDMKTVYRGEIINLNIDTAFDFIKICDKTILTKNYRVPLEYRISKYYDNCIEYSPLNDSKLVINYVKRVQCLDNVGILRFREFDGPFYEEKLVHYEVYNLKYPFEITEYCDGNSIIFKINKVKIKYKIICDGLINKLHDNLYRLINATKVVITSESPKNIHYVHTISCLFKYKFNLTHNQLIIFRNVLIEKYLKLEDNKKRR</sequence>
<keyword evidence="2" id="KW-1185">Reference proteome</keyword>
<protein>
    <submittedName>
        <fullName evidence="1">Uncharacterized protein</fullName>
    </submittedName>
</protein>
<dbReference type="EMBL" id="JPQZ01000025">
    <property type="protein sequence ID" value="KKO75295.1"/>
    <property type="molecule type" value="Genomic_DNA"/>
</dbReference>
<dbReference type="VEuPathDB" id="MicrosporidiaDB:G9O61_00g009350"/>
<reference evidence="1 2" key="1">
    <citation type="journal article" date="2015" name="Environ. Microbiol.">
        <title>Genome analyses suggest the presence of polyploidy and recent human-driven expansions in eight global populations of the honeybee pathogen Nosema ceranae.</title>
        <authorList>
            <person name="Pelin A."/>
            <person name="Selman M."/>
            <person name="Aris-Brosou S."/>
            <person name="Farinelli L."/>
            <person name="Corradi N."/>
        </authorList>
    </citation>
    <scope>NUCLEOTIDE SEQUENCE [LARGE SCALE GENOMIC DNA]</scope>
    <source>
        <strain evidence="1 2">PA08 1199</strain>
    </source>
</reference>
<dbReference type="VEuPathDB" id="MicrosporidiaDB:AAJ76_2500017323"/>
<dbReference type="GeneID" id="36319722"/>
<evidence type="ECO:0000313" key="2">
    <source>
        <dbReference type="Proteomes" id="UP000034350"/>
    </source>
</evidence>
<gene>
    <name evidence="1" type="ORF">AAJ76_2500017323</name>
</gene>
<organism evidence="1 2">
    <name type="scientific">Vairimorpha ceranae</name>
    <dbReference type="NCBI Taxonomy" id="40302"/>
    <lineage>
        <taxon>Eukaryota</taxon>
        <taxon>Fungi</taxon>
        <taxon>Fungi incertae sedis</taxon>
        <taxon>Microsporidia</taxon>
        <taxon>Nosematidae</taxon>
        <taxon>Vairimorpha</taxon>
    </lineage>
</organism>